<keyword evidence="3" id="KW-0732">Signal</keyword>
<dbReference type="Gene3D" id="3.40.50.2300">
    <property type="match status" value="2"/>
</dbReference>
<dbReference type="Proteomes" id="UP000886808">
    <property type="component" value="Unassembled WGS sequence"/>
</dbReference>
<evidence type="ECO:0000313" key="5">
    <source>
        <dbReference type="EMBL" id="HIV61947.1"/>
    </source>
</evidence>
<dbReference type="PANTHER" id="PTHR46847">
    <property type="entry name" value="D-ALLOSE-BINDING PERIPLASMIC PROTEIN-RELATED"/>
    <property type="match status" value="1"/>
</dbReference>
<comment type="subcellular location">
    <subcellularLocation>
        <location evidence="1">Cell envelope</location>
    </subcellularLocation>
</comment>
<dbReference type="PANTHER" id="PTHR46847:SF1">
    <property type="entry name" value="D-ALLOSE-BINDING PERIPLASMIC PROTEIN-RELATED"/>
    <property type="match status" value="1"/>
</dbReference>
<dbReference type="InterPro" id="IPR028082">
    <property type="entry name" value="Peripla_BP_I"/>
</dbReference>
<reference evidence="5" key="1">
    <citation type="journal article" date="2021" name="PeerJ">
        <title>Extensive microbial diversity within the chicken gut microbiome revealed by metagenomics and culture.</title>
        <authorList>
            <person name="Gilroy R."/>
            <person name="Ravi A."/>
            <person name="Getino M."/>
            <person name="Pursley I."/>
            <person name="Horton D.L."/>
            <person name="Alikhan N.F."/>
            <person name="Baker D."/>
            <person name="Gharbi K."/>
            <person name="Hall N."/>
            <person name="Watson M."/>
            <person name="Adriaenssens E.M."/>
            <person name="Foster-Nyarko E."/>
            <person name="Jarju S."/>
            <person name="Secka A."/>
            <person name="Antonio M."/>
            <person name="Oren A."/>
            <person name="Chaudhuri R.R."/>
            <person name="La Ragione R."/>
            <person name="Hildebrand F."/>
            <person name="Pallen M.J."/>
        </authorList>
    </citation>
    <scope>NUCLEOTIDE SEQUENCE</scope>
    <source>
        <strain evidence="5">CHK193-4272</strain>
    </source>
</reference>
<evidence type="ECO:0000256" key="2">
    <source>
        <dbReference type="ARBA" id="ARBA00007639"/>
    </source>
</evidence>
<comment type="caution">
    <text evidence="5">The sequence shown here is derived from an EMBL/GenBank/DDBJ whole genome shotgun (WGS) entry which is preliminary data.</text>
</comment>
<reference evidence="5" key="2">
    <citation type="submission" date="2021-04" db="EMBL/GenBank/DDBJ databases">
        <authorList>
            <person name="Gilroy R."/>
        </authorList>
    </citation>
    <scope>NUCLEOTIDE SEQUENCE</scope>
    <source>
        <strain evidence="5">CHK193-4272</strain>
    </source>
</reference>
<feature type="domain" description="Periplasmic binding protein" evidence="4">
    <location>
        <begin position="39"/>
        <end position="301"/>
    </location>
</feature>
<evidence type="ECO:0000256" key="3">
    <source>
        <dbReference type="ARBA" id="ARBA00022729"/>
    </source>
</evidence>
<evidence type="ECO:0000313" key="6">
    <source>
        <dbReference type="Proteomes" id="UP000886808"/>
    </source>
</evidence>
<comment type="similarity">
    <text evidence="2">Belongs to the bacterial solute-binding protein 2 family.</text>
</comment>
<accession>A0A9D1THC9</accession>
<dbReference type="PROSITE" id="PS51257">
    <property type="entry name" value="PROKAR_LIPOPROTEIN"/>
    <property type="match status" value="1"/>
</dbReference>
<name>A0A9D1THC9_9FIRM</name>
<organism evidence="5 6">
    <name type="scientific">Candidatus Butyricicoccus avistercoris</name>
    <dbReference type="NCBI Taxonomy" id="2838518"/>
    <lineage>
        <taxon>Bacteria</taxon>
        <taxon>Bacillati</taxon>
        <taxon>Bacillota</taxon>
        <taxon>Clostridia</taxon>
        <taxon>Eubacteriales</taxon>
        <taxon>Butyricicoccaceae</taxon>
        <taxon>Butyricicoccus</taxon>
    </lineage>
</organism>
<protein>
    <submittedName>
        <fullName evidence="5">Substrate-binding domain-containing protein</fullName>
    </submittedName>
</protein>
<sequence length="331" mass="36092">MQKFLKFILSLTLIILLCGCQNNVIFDIYDFSNHPKIKIGMSIPSEGTFLNNVCASAKKSADEHDVELEILSTNNDQKTQAEQIKQWAKDNYAAVIVVLCDDTAGKQVLDNAGTMPVVFVNRCPSDHDVLQSKQNVIYIGGKEGDAGRLQGEFLSEYFISQNNNTPTIAVISGDSDNFASSIRINAAKEAMSKEGLMPFYIFENSGGWDKAKTESDFYKFLKTKPTIDAVLAANDDMAIGAADALAQAGYALSGIPIVGVDATPEGRAAVRDGRIDFTVYQDPEKQGAGAIDEIMNMLGGNTPNVDIDSIQWHEYIPVTAANIDKLFPDDR</sequence>
<evidence type="ECO:0000259" key="4">
    <source>
        <dbReference type="Pfam" id="PF13407"/>
    </source>
</evidence>
<dbReference type="SUPFAM" id="SSF53822">
    <property type="entry name" value="Periplasmic binding protein-like I"/>
    <property type="match status" value="1"/>
</dbReference>
<gene>
    <name evidence="5" type="ORF">H9746_03745</name>
</gene>
<dbReference type="InterPro" id="IPR025997">
    <property type="entry name" value="SBP_2_dom"/>
</dbReference>
<dbReference type="EMBL" id="DXIE01000026">
    <property type="protein sequence ID" value="HIV61947.1"/>
    <property type="molecule type" value="Genomic_DNA"/>
</dbReference>
<proteinExistence type="inferred from homology"/>
<evidence type="ECO:0000256" key="1">
    <source>
        <dbReference type="ARBA" id="ARBA00004196"/>
    </source>
</evidence>
<dbReference type="GO" id="GO:0030246">
    <property type="term" value="F:carbohydrate binding"/>
    <property type="evidence" value="ECO:0007669"/>
    <property type="project" value="UniProtKB-ARBA"/>
</dbReference>
<dbReference type="Pfam" id="PF13407">
    <property type="entry name" value="Peripla_BP_4"/>
    <property type="match status" value="1"/>
</dbReference>
<dbReference type="GO" id="GO:0030313">
    <property type="term" value="C:cell envelope"/>
    <property type="evidence" value="ECO:0007669"/>
    <property type="project" value="UniProtKB-SubCell"/>
</dbReference>
<dbReference type="AlphaFoldDB" id="A0A9D1THC9"/>